<comment type="catalytic activity">
    <reaction evidence="7">
        <text>a peptidoglycan chain = a peptidoglycan chain with N-acetyl-1,6-anhydromuramyl-[peptide] at the reducing end + a peptidoglycan chain with N-acetylglucosamine at the non-reducing end.</text>
        <dbReference type="EC" id="4.2.2.29"/>
    </reaction>
</comment>
<name>A0A1G2USR6_9BACT</name>
<dbReference type="AlphaFoldDB" id="A0A1G2USR6"/>
<feature type="site" description="Important for catalytic activity" evidence="7">
    <location>
        <position position="247"/>
    </location>
</feature>
<protein>
    <recommendedName>
        <fullName evidence="7">Endolytic murein transglycosylase</fullName>
        <ecNumber evidence="7">4.2.2.29</ecNumber>
    </recommendedName>
    <alternativeName>
        <fullName evidence="7">Peptidoglycan lytic transglycosylase</fullName>
    </alternativeName>
    <alternativeName>
        <fullName evidence="7">Peptidoglycan polymerization terminase</fullName>
    </alternativeName>
</protein>
<evidence type="ECO:0000256" key="5">
    <source>
        <dbReference type="ARBA" id="ARBA00023239"/>
    </source>
</evidence>
<keyword evidence="3 7" id="KW-1133">Transmembrane helix</keyword>
<dbReference type="GO" id="GO:0008932">
    <property type="term" value="F:lytic endotransglycosylase activity"/>
    <property type="evidence" value="ECO:0007669"/>
    <property type="project" value="UniProtKB-UniRule"/>
</dbReference>
<dbReference type="NCBIfam" id="TIGR00247">
    <property type="entry name" value="endolytic transglycosylase MltG"/>
    <property type="match status" value="1"/>
</dbReference>
<gene>
    <name evidence="7" type="primary">mltG</name>
    <name evidence="8" type="ORF">A3G46_00300</name>
</gene>
<comment type="similarity">
    <text evidence="7">Belongs to the transglycosylase MltG family.</text>
</comment>
<dbReference type="EMBL" id="MHWS01000010">
    <property type="protein sequence ID" value="OHB12372.1"/>
    <property type="molecule type" value="Genomic_DNA"/>
</dbReference>
<reference evidence="8 9" key="1">
    <citation type="journal article" date="2016" name="Nat. Commun.">
        <title>Thousands of microbial genomes shed light on interconnected biogeochemical processes in an aquifer system.</title>
        <authorList>
            <person name="Anantharaman K."/>
            <person name="Brown C.T."/>
            <person name="Hug L.A."/>
            <person name="Sharon I."/>
            <person name="Castelle C.J."/>
            <person name="Probst A.J."/>
            <person name="Thomas B.C."/>
            <person name="Singh A."/>
            <person name="Wilkins M.J."/>
            <person name="Karaoz U."/>
            <person name="Brodie E.L."/>
            <person name="Williams K.H."/>
            <person name="Hubbard S.S."/>
            <person name="Banfield J.F."/>
        </authorList>
    </citation>
    <scope>NUCLEOTIDE SEQUENCE [LARGE SCALE GENOMIC DNA]</scope>
</reference>
<dbReference type="PANTHER" id="PTHR30518">
    <property type="entry name" value="ENDOLYTIC MUREIN TRANSGLYCOSYLASE"/>
    <property type="match status" value="1"/>
</dbReference>
<keyword evidence="5 7" id="KW-0456">Lyase</keyword>
<evidence type="ECO:0000256" key="6">
    <source>
        <dbReference type="ARBA" id="ARBA00023316"/>
    </source>
</evidence>
<evidence type="ECO:0000256" key="7">
    <source>
        <dbReference type="HAMAP-Rule" id="MF_02065"/>
    </source>
</evidence>
<sequence length="361" mass="41751">MNKFIKLKELLLQKIESLRLKIAASPKVIIWRLRIFGFSPFINKHFFKIISIAIITILFLAGFYTFSWRSPRPFPEQALVTIERGESLSQIAKSFEQEGVVRSSFWLKTFIFILGGQRMVIAGDYYFPSAVNIFKVAGMIHNGEFGLIAKKITIPEGTSSFEMAKIFEKELPAFKSKDFLDEVKDNNYEGYLFPDTYFLTPNTKAKDIILMMRENFTRQIQPYENDILKYKKSLSDIVIMASIVEKEANNSLETKRIIAGILWKRIKLNMLLQVDSPFIYYNGKNSYTLTKEDLVEDHSYNTYINKGLPPTAIASPSIDSLRAAIAPTQTSYLYFLSDKVGNIYYAKNFEEHKRNRELYLN</sequence>
<accession>A0A1G2USR6</accession>
<dbReference type="EC" id="4.2.2.29" evidence="7"/>
<keyword evidence="1 7" id="KW-1003">Cell membrane</keyword>
<dbReference type="Proteomes" id="UP000177276">
    <property type="component" value="Unassembled WGS sequence"/>
</dbReference>
<evidence type="ECO:0000256" key="4">
    <source>
        <dbReference type="ARBA" id="ARBA00023136"/>
    </source>
</evidence>
<proteinExistence type="inferred from homology"/>
<comment type="function">
    <text evidence="7">Functions as a peptidoglycan terminase that cleaves nascent peptidoglycan strands endolytically to terminate their elongation.</text>
</comment>
<keyword evidence="2 7" id="KW-0812">Transmembrane</keyword>
<evidence type="ECO:0000313" key="9">
    <source>
        <dbReference type="Proteomes" id="UP000177276"/>
    </source>
</evidence>
<dbReference type="GO" id="GO:0071555">
    <property type="term" value="P:cell wall organization"/>
    <property type="evidence" value="ECO:0007669"/>
    <property type="project" value="UniProtKB-KW"/>
</dbReference>
<dbReference type="PANTHER" id="PTHR30518:SF2">
    <property type="entry name" value="ENDOLYTIC MUREIN TRANSGLYCOSYLASE"/>
    <property type="match status" value="1"/>
</dbReference>
<evidence type="ECO:0000256" key="3">
    <source>
        <dbReference type="ARBA" id="ARBA00022989"/>
    </source>
</evidence>
<dbReference type="GO" id="GO:0005886">
    <property type="term" value="C:plasma membrane"/>
    <property type="evidence" value="ECO:0007669"/>
    <property type="project" value="UniProtKB-SubCell"/>
</dbReference>
<organism evidence="8 9">
    <name type="scientific">Candidatus Zambryskibacteria bacterium RIFCSPLOWO2_12_FULL_39_16</name>
    <dbReference type="NCBI Taxonomy" id="1802775"/>
    <lineage>
        <taxon>Bacteria</taxon>
        <taxon>Candidatus Zambryskiibacteriota</taxon>
    </lineage>
</organism>
<keyword evidence="6 7" id="KW-0961">Cell wall biogenesis/degradation</keyword>
<evidence type="ECO:0000256" key="1">
    <source>
        <dbReference type="ARBA" id="ARBA00022475"/>
    </source>
</evidence>
<dbReference type="Pfam" id="PF02618">
    <property type="entry name" value="YceG"/>
    <property type="match status" value="1"/>
</dbReference>
<comment type="subcellular location">
    <subcellularLocation>
        <location evidence="7">Cell membrane</location>
        <topology evidence="7">Single-pass membrane protein</topology>
    </subcellularLocation>
</comment>
<dbReference type="Gene3D" id="3.30.1490.480">
    <property type="entry name" value="Endolytic murein transglycosylase"/>
    <property type="match status" value="1"/>
</dbReference>
<dbReference type="GO" id="GO:0009252">
    <property type="term" value="P:peptidoglycan biosynthetic process"/>
    <property type="evidence" value="ECO:0007669"/>
    <property type="project" value="UniProtKB-UniRule"/>
</dbReference>
<evidence type="ECO:0000313" key="8">
    <source>
        <dbReference type="EMBL" id="OHB12372.1"/>
    </source>
</evidence>
<dbReference type="HAMAP" id="MF_02065">
    <property type="entry name" value="MltG"/>
    <property type="match status" value="1"/>
</dbReference>
<evidence type="ECO:0000256" key="2">
    <source>
        <dbReference type="ARBA" id="ARBA00022692"/>
    </source>
</evidence>
<feature type="transmembrane region" description="Helical" evidence="7">
    <location>
        <begin position="46"/>
        <end position="66"/>
    </location>
</feature>
<dbReference type="InterPro" id="IPR003770">
    <property type="entry name" value="MLTG-like"/>
</dbReference>
<comment type="caution">
    <text evidence="8">The sequence shown here is derived from an EMBL/GenBank/DDBJ whole genome shotgun (WGS) entry which is preliminary data.</text>
</comment>
<keyword evidence="4 7" id="KW-0472">Membrane</keyword>